<evidence type="ECO:0000313" key="2">
    <source>
        <dbReference type="EMBL" id="DAD20921.1"/>
    </source>
</evidence>
<comment type="caution">
    <text evidence="2">The sequence shown here is derived from an EMBL/GenBank/DDBJ whole genome shotgun (WGS) entry which is preliminary data.</text>
</comment>
<feature type="compositionally biased region" description="Basic residues" evidence="1">
    <location>
        <begin position="24"/>
        <end position="33"/>
    </location>
</feature>
<dbReference type="EMBL" id="DUZY01000001">
    <property type="protein sequence ID" value="DAD20921.1"/>
    <property type="molecule type" value="Genomic_DNA"/>
</dbReference>
<feature type="region of interest" description="Disordered" evidence="1">
    <location>
        <begin position="1"/>
        <end position="40"/>
    </location>
</feature>
<name>A0A822XNZ4_NELNU</name>
<gene>
    <name evidence="2" type="ORF">HUJ06_022384</name>
</gene>
<sequence length="40" mass="4672">MFMEDAQTSNQKQKRKQPSTPSLKKSRFSKTKIRNTTTGR</sequence>
<keyword evidence="3" id="KW-1185">Reference proteome</keyword>
<organism evidence="2 3">
    <name type="scientific">Nelumbo nucifera</name>
    <name type="common">Sacred lotus</name>
    <dbReference type="NCBI Taxonomy" id="4432"/>
    <lineage>
        <taxon>Eukaryota</taxon>
        <taxon>Viridiplantae</taxon>
        <taxon>Streptophyta</taxon>
        <taxon>Embryophyta</taxon>
        <taxon>Tracheophyta</taxon>
        <taxon>Spermatophyta</taxon>
        <taxon>Magnoliopsida</taxon>
        <taxon>Proteales</taxon>
        <taxon>Nelumbonaceae</taxon>
        <taxon>Nelumbo</taxon>
    </lineage>
</organism>
<reference evidence="2 3" key="1">
    <citation type="journal article" date="2020" name="Mol. Biol. Evol.">
        <title>Distinct Expression and Methylation Patterns for Genes with Different Fates following a Single Whole-Genome Duplication in Flowering Plants.</title>
        <authorList>
            <person name="Shi T."/>
            <person name="Rahmani R.S."/>
            <person name="Gugger P.F."/>
            <person name="Wang M."/>
            <person name="Li H."/>
            <person name="Zhang Y."/>
            <person name="Li Z."/>
            <person name="Wang Q."/>
            <person name="Van de Peer Y."/>
            <person name="Marchal K."/>
            <person name="Chen J."/>
        </authorList>
    </citation>
    <scope>NUCLEOTIDE SEQUENCE [LARGE SCALE GENOMIC DNA]</scope>
    <source>
        <tissue evidence="2">Leaf</tissue>
    </source>
</reference>
<accession>A0A822XNZ4</accession>
<proteinExistence type="predicted"/>
<evidence type="ECO:0000256" key="1">
    <source>
        <dbReference type="SAM" id="MobiDB-lite"/>
    </source>
</evidence>
<protein>
    <submittedName>
        <fullName evidence="2">Uncharacterized protein</fullName>
    </submittedName>
</protein>
<dbReference type="Proteomes" id="UP000607653">
    <property type="component" value="Unassembled WGS sequence"/>
</dbReference>
<evidence type="ECO:0000313" key="3">
    <source>
        <dbReference type="Proteomes" id="UP000607653"/>
    </source>
</evidence>
<dbReference type="AlphaFoldDB" id="A0A822XNZ4"/>
<feature type="compositionally biased region" description="Polar residues" evidence="1">
    <location>
        <begin position="1"/>
        <end position="11"/>
    </location>
</feature>